<keyword evidence="5" id="KW-1185">Reference proteome</keyword>
<feature type="binding site" evidence="2">
    <location>
        <position position="138"/>
    </location>
    <ligand>
        <name>Mn(2+)</name>
        <dbReference type="ChEBI" id="CHEBI:29035"/>
        <label>2</label>
    </ligand>
</feature>
<evidence type="ECO:0000259" key="3">
    <source>
        <dbReference type="Pfam" id="PF07687"/>
    </source>
</evidence>
<comment type="cofactor">
    <cofactor evidence="2">
        <name>Mn(2+)</name>
        <dbReference type="ChEBI" id="CHEBI:29035"/>
    </cofactor>
    <text evidence="2">The Mn(2+) ion enhances activity.</text>
</comment>
<organism evidence="4 5">
    <name type="scientific">Lacicoccus alkaliphilus DSM 16010</name>
    <dbReference type="NCBI Taxonomy" id="1123231"/>
    <lineage>
        <taxon>Bacteria</taxon>
        <taxon>Bacillati</taxon>
        <taxon>Bacillota</taxon>
        <taxon>Bacilli</taxon>
        <taxon>Bacillales</taxon>
        <taxon>Salinicoccaceae</taxon>
        <taxon>Lacicoccus</taxon>
    </lineage>
</organism>
<reference evidence="4 5" key="1">
    <citation type="submission" date="2016-11" db="EMBL/GenBank/DDBJ databases">
        <authorList>
            <person name="Jaros S."/>
            <person name="Januszkiewicz K."/>
            <person name="Wedrychowicz H."/>
        </authorList>
    </citation>
    <scope>NUCLEOTIDE SEQUENCE [LARGE SCALE GENOMIC DNA]</scope>
    <source>
        <strain evidence="4 5">DSM 16010</strain>
    </source>
</reference>
<dbReference type="Gene3D" id="3.30.70.360">
    <property type="match status" value="1"/>
</dbReference>
<feature type="domain" description="Peptidase M20 dimerisation" evidence="3">
    <location>
        <begin position="186"/>
        <end position="278"/>
    </location>
</feature>
<evidence type="ECO:0000256" key="1">
    <source>
        <dbReference type="ARBA" id="ARBA00022801"/>
    </source>
</evidence>
<dbReference type="Proteomes" id="UP000184206">
    <property type="component" value="Unassembled WGS sequence"/>
</dbReference>
<feature type="binding site" evidence="2">
    <location>
        <position position="102"/>
    </location>
    <ligand>
        <name>Mn(2+)</name>
        <dbReference type="ChEBI" id="CHEBI:29035"/>
        <label>2</label>
    </ligand>
</feature>
<name>A0A1M7EH02_9BACL</name>
<keyword evidence="1 4" id="KW-0378">Hydrolase</keyword>
<dbReference type="PIRSF" id="PIRSF005962">
    <property type="entry name" value="Pept_M20D_amidohydro"/>
    <property type="match status" value="1"/>
</dbReference>
<dbReference type="PANTHER" id="PTHR11014:SF63">
    <property type="entry name" value="METALLOPEPTIDASE, PUTATIVE (AFU_ORTHOLOGUE AFUA_6G09600)-RELATED"/>
    <property type="match status" value="1"/>
</dbReference>
<dbReference type="STRING" id="1123231.SAMN02745189_01220"/>
<keyword evidence="2" id="KW-0479">Metal-binding</keyword>
<dbReference type="EMBL" id="FRCF01000003">
    <property type="protein sequence ID" value="SHL90987.1"/>
    <property type="molecule type" value="Genomic_DNA"/>
</dbReference>
<dbReference type="FunFam" id="3.30.70.360:FF:000001">
    <property type="entry name" value="N-acetyldiaminopimelate deacetylase"/>
    <property type="match status" value="1"/>
</dbReference>
<evidence type="ECO:0000256" key="2">
    <source>
        <dbReference type="PIRSR" id="PIRSR005962-1"/>
    </source>
</evidence>
<feature type="binding site" evidence="2">
    <location>
        <position position="104"/>
    </location>
    <ligand>
        <name>Mn(2+)</name>
        <dbReference type="ChEBI" id="CHEBI:29035"/>
        <label>2</label>
    </ligand>
</feature>
<dbReference type="AlphaFoldDB" id="A0A1M7EH02"/>
<dbReference type="CDD" id="cd08021">
    <property type="entry name" value="M20_Acy1_YhaA-like"/>
    <property type="match status" value="1"/>
</dbReference>
<feature type="binding site" evidence="2">
    <location>
        <position position="362"/>
    </location>
    <ligand>
        <name>Mn(2+)</name>
        <dbReference type="ChEBI" id="CHEBI:29035"/>
        <label>2</label>
    </ligand>
</feature>
<dbReference type="SUPFAM" id="SSF53187">
    <property type="entry name" value="Zn-dependent exopeptidases"/>
    <property type="match status" value="1"/>
</dbReference>
<proteinExistence type="predicted"/>
<dbReference type="OrthoDB" id="2985724at2"/>
<feature type="binding site" evidence="2">
    <location>
        <position position="163"/>
    </location>
    <ligand>
        <name>Mn(2+)</name>
        <dbReference type="ChEBI" id="CHEBI:29035"/>
        <label>2</label>
    </ligand>
</feature>
<gene>
    <name evidence="4" type="ORF">SAMN02745189_01220</name>
</gene>
<sequence length="392" mass="43348">MEKLFSHLDVLYGEIVEIRRHLHKHPELSFEEVETAKYIAEYHRKLGHEVREQVGGNGVVAILKGDLKGPTVALRADFDALPITEENDFDFKSVNEGVMHACGHDGHTATLLGVAKALNKLKSELKGDVVFIHQHAEELPPGGAKPMIEDGCLDGVDVIFGTHLQSQVPLHEIHYRNDALQASADKFVITIQGKGGHGAIPQETKDSILIASQVVSNLQQIVSRRVNPLDAAVISVCSFDARGPYNVIADSATLVGTARALNEAVRSKIEEEIEQVVKGTCLLSNATYDYTYTRGYPVTVNHKEEAEFVMEVAKDVPGVENIVETEPTMGAEDFSYYLQEVKGTYFFTGARPRDAEDPYPHHHPKFDIDEEALLIAAKILSKSTIEYMNRHS</sequence>
<evidence type="ECO:0000313" key="4">
    <source>
        <dbReference type="EMBL" id="SHL90987.1"/>
    </source>
</evidence>
<dbReference type="GO" id="GO:0046872">
    <property type="term" value="F:metal ion binding"/>
    <property type="evidence" value="ECO:0007669"/>
    <property type="project" value="UniProtKB-KW"/>
</dbReference>
<keyword evidence="2" id="KW-0464">Manganese</keyword>
<dbReference type="Gene3D" id="3.40.630.10">
    <property type="entry name" value="Zn peptidases"/>
    <property type="match status" value="1"/>
</dbReference>
<accession>A0A1M7EH02</accession>
<dbReference type="GO" id="GO:0050118">
    <property type="term" value="F:N-acetyldiaminopimelate deacetylase activity"/>
    <property type="evidence" value="ECO:0007669"/>
    <property type="project" value="UniProtKB-ARBA"/>
</dbReference>
<dbReference type="PANTHER" id="PTHR11014">
    <property type="entry name" value="PEPTIDASE M20 FAMILY MEMBER"/>
    <property type="match status" value="1"/>
</dbReference>
<dbReference type="Pfam" id="PF01546">
    <property type="entry name" value="Peptidase_M20"/>
    <property type="match status" value="1"/>
</dbReference>
<dbReference type="InterPro" id="IPR002933">
    <property type="entry name" value="Peptidase_M20"/>
</dbReference>
<dbReference type="GO" id="GO:0019877">
    <property type="term" value="P:diaminopimelate biosynthetic process"/>
    <property type="evidence" value="ECO:0007669"/>
    <property type="project" value="UniProtKB-ARBA"/>
</dbReference>
<dbReference type="InterPro" id="IPR011650">
    <property type="entry name" value="Peptidase_M20_dimer"/>
</dbReference>
<dbReference type="InterPro" id="IPR036264">
    <property type="entry name" value="Bact_exopeptidase_dim_dom"/>
</dbReference>
<protein>
    <submittedName>
        <fullName evidence="4">Amidohydrolase</fullName>
    </submittedName>
</protein>
<dbReference type="NCBIfam" id="TIGR01891">
    <property type="entry name" value="amidohydrolases"/>
    <property type="match status" value="1"/>
</dbReference>
<dbReference type="InterPro" id="IPR017439">
    <property type="entry name" value="Amidohydrolase"/>
</dbReference>
<dbReference type="Pfam" id="PF07687">
    <property type="entry name" value="M20_dimer"/>
    <property type="match status" value="1"/>
</dbReference>
<dbReference type="SUPFAM" id="SSF55031">
    <property type="entry name" value="Bacterial exopeptidase dimerisation domain"/>
    <property type="match status" value="1"/>
</dbReference>
<dbReference type="RefSeq" id="WP_072709406.1">
    <property type="nucleotide sequence ID" value="NZ_FRCF01000003.1"/>
</dbReference>
<evidence type="ECO:0000313" key="5">
    <source>
        <dbReference type="Proteomes" id="UP000184206"/>
    </source>
</evidence>